<dbReference type="AlphaFoldDB" id="A0A0H2WFN7"/>
<sequence length="54" mass="6701">MLIFLVHIENIWHLKKSPFSPSDKWIWEPPHFFEFAREATFQRHHRNSYRYASA</sequence>
<evidence type="ECO:0000313" key="1">
    <source>
        <dbReference type="EMBL" id="AAU48172.1"/>
    </source>
</evidence>
<dbReference type="KEGG" id="bma:BMA1640"/>
<dbReference type="Proteomes" id="UP000006693">
    <property type="component" value="Chromosome 1"/>
</dbReference>
<accession>A0A0H2WFN7</accession>
<reference evidence="1 2" key="1">
    <citation type="journal article" date="2004" name="Proc. Natl. Acad. Sci. U.S.A.">
        <title>Structural flexibility in the Burkholderia mallei genome.</title>
        <authorList>
            <person name="Nierman W.C."/>
            <person name="DeShazer D."/>
            <person name="Kim H.S."/>
            <person name="Tettelin H."/>
            <person name="Nelson K.E."/>
            <person name="Feldblyum T."/>
            <person name="Ulrich R.L."/>
            <person name="Ronning C.M."/>
            <person name="Brinkac L.M."/>
            <person name="Daugherty S.C."/>
            <person name="Davidsen T.D."/>
            <person name="Deboy R.T."/>
            <person name="Dimitrov G."/>
            <person name="Dodson R.J."/>
            <person name="Durkin A.S."/>
            <person name="Gwinn M.L."/>
            <person name="Haft D.H."/>
            <person name="Khouri H."/>
            <person name="Kolonay J.F."/>
            <person name="Madupu R."/>
            <person name="Mohammoud Y."/>
            <person name="Nelson W.C."/>
            <person name="Radune D."/>
            <person name="Romero C.M."/>
            <person name="Sarria S."/>
            <person name="Selengut J."/>
            <person name="Shamblin C."/>
            <person name="Sullivan S.A."/>
            <person name="White O."/>
            <person name="Yu Y."/>
            <person name="Zafar N."/>
            <person name="Zhou L."/>
            <person name="Fraser C.M."/>
        </authorList>
    </citation>
    <scope>NUCLEOTIDE SEQUENCE [LARGE SCALE GENOMIC DNA]</scope>
    <source>
        <strain evidence="1 2">ATCC 23344</strain>
    </source>
</reference>
<keyword evidence="2" id="KW-1185">Reference proteome</keyword>
<name>A0A0H2WFN7_BURMA</name>
<gene>
    <name evidence="1" type="ordered locus">BMA1640</name>
</gene>
<dbReference type="HOGENOM" id="CLU_3041212_0_0_4"/>
<organism evidence="1 2">
    <name type="scientific">Burkholderia mallei (strain ATCC 23344)</name>
    <dbReference type="NCBI Taxonomy" id="243160"/>
    <lineage>
        <taxon>Bacteria</taxon>
        <taxon>Pseudomonadati</taxon>
        <taxon>Pseudomonadota</taxon>
        <taxon>Betaproteobacteria</taxon>
        <taxon>Burkholderiales</taxon>
        <taxon>Burkholderiaceae</taxon>
        <taxon>Burkholderia</taxon>
        <taxon>pseudomallei group</taxon>
    </lineage>
</organism>
<proteinExistence type="predicted"/>
<dbReference type="EMBL" id="CP000010">
    <property type="protein sequence ID" value="AAU48172.1"/>
    <property type="molecule type" value="Genomic_DNA"/>
</dbReference>
<protein>
    <submittedName>
        <fullName evidence="1">Uncharacterized protein</fullName>
    </submittedName>
</protein>
<evidence type="ECO:0000313" key="2">
    <source>
        <dbReference type="Proteomes" id="UP000006693"/>
    </source>
</evidence>